<organism evidence="1 2">
    <name type="scientific">Panagrolaimus sp. PS1159</name>
    <dbReference type="NCBI Taxonomy" id="55785"/>
    <lineage>
        <taxon>Eukaryota</taxon>
        <taxon>Metazoa</taxon>
        <taxon>Ecdysozoa</taxon>
        <taxon>Nematoda</taxon>
        <taxon>Chromadorea</taxon>
        <taxon>Rhabditida</taxon>
        <taxon>Tylenchina</taxon>
        <taxon>Panagrolaimomorpha</taxon>
        <taxon>Panagrolaimoidea</taxon>
        <taxon>Panagrolaimidae</taxon>
        <taxon>Panagrolaimus</taxon>
    </lineage>
</organism>
<dbReference type="WBParaSite" id="PS1159_v2.g19789.t2">
    <property type="protein sequence ID" value="PS1159_v2.g19789.t2"/>
    <property type="gene ID" value="PS1159_v2.g19789"/>
</dbReference>
<dbReference type="Proteomes" id="UP000887580">
    <property type="component" value="Unplaced"/>
</dbReference>
<reference evidence="2" key="1">
    <citation type="submission" date="2022-11" db="UniProtKB">
        <authorList>
            <consortium name="WormBaseParasite"/>
        </authorList>
    </citation>
    <scope>IDENTIFICATION</scope>
</reference>
<protein>
    <submittedName>
        <fullName evidence="2">Uncharacterized protein</fullName>
    </submittedName>
</protein>
<name>A0AC35FQ28_9BILA</name>
<proteinExistence type="predicted"/>
<evidence type="ECO:0000313" key="1">
    <source>
        <dbReference type="Proteomes" id="UP000887580"/>
    </source>
</evidence>
<evidence type="ECO:0000313" key="2">
    <source>
        <dbReference type="WBParaSite" id="PS1159_v2.g19789.t2"/>
    </source>
</evidence>
<accession>A0AC35FQ28</accession>
<sequence length="261" mass="28976">MRLITFILLISTFCYASAFYCPSFLQNQTTCSCDEYIDGAIIKCHGKEGPLIVEQLKNQSAQVRELWLEHAKIIQVGPNAFKPLKLKKLVGPNAFKPLKLKKLVLDNNPIQDIDAHAFKGLESTLQDLSVSMTKLSDIPTDAVAGLRALNVLNLKCNNIGNLTDVAFHNTPSLIEVNLACNQICNIGAEVFKNVKNSLQNLVLDNNCFTKVPTEAINGMTNLIALHMKYNKLKKLGSHQIINVKSLSMLTFTHNEIETIEP</sequence>